<protein>
    <recommendedName>
        <fullName evidence="4">Type II secretion system protein</fullName>
    </recommendedName>
</protein>
<keyword evidence="1" id="KW-0812">Transmembrane</keyword>
<organism evidence="2 3">
    <name type="scientific">Arcobacter suis CECT 7833</name>
    <dbReference type="NCBI Taxonomy" id="663365"/>
    <lineage>
        <taxon>Bacteria</taxon>
        <taxon>Pseudomonadati</taxon>
        <taxon>Campylobacterota</taxon>
        <taxon>Epsilonproteobacteria</taxon>
        <taxon>Campylobacterales</taxon>
        <taxon>Arcobacteraceae</taxon>
        <taxon>Arcobacter</taxon>
    </lineage>
</organism>
<keyword evidence="1" id="KW-0472">Membrane</keyword>
<name>A0AAD0SS29_9BACT</name>
<feature type="transmembrane region" description="Helical" evidence="1">
    <location>
        <begin position="7"/>
        <end position="25"/>
    </location>
</feature>
<dbReference type="RefSeq" id="WP_118887257.1">
    <property type="nucleotide sequence ID" value="NZ_CP032100.1"/>
</dbReference>
<keyword evidence="1" id="KW-1133">Transmembrane helix</keyword>
<dbReference type="Proteomes" id="UP000263040">
    <property type="component" value="Chromosome"/>
</dbReference>
<dbReference type="AlphaFoldDB" id="A0AAD0SS29"/>
<evidence type="ECO:0000256" key="1">
    <source>
        <dbReference type="SAM" id="Phobius"/>
    </source>
</evidence>
<sequence>MKKSFSILELIVVISLIAFLYTIFLPKNKINYLDELTNRIELYLSYTRQKALIDEKYDLEDSLWHRKRWTMKFFRCRESEGGGIYYSIYSDNNKSGHPSAEDSLKDPLSGKNIYSSNQCAENNSNSKYVLLTKNFEITDVQMSCNSTTSLGQLSFGSDGKIYSKLSVNENESNEYEITVPCNIKFVSKDGNSKEIVLFPKTGYSKINQY</sequence>
<keyword evidence="3" id="KW-1185">Reference proteome</keyword>
<proteinExistence type="predicted"/>
<dbReference type="KEGG" id="asui:ASUIS_2265"/>
<accession>A0AAD0SS29</accession>
<reference evidence="2 3" key="1">
    <citation type="submission" date="2018-08" db="EMBL/GenBank/DDBJ databases">
        <title>Complete genome of the Arcobacter suis type strain LMG 26152.</title>
        <authorList>
            <person name="Miller W.G."/>
            <person name="Yee E."/>
            <person name="Bono J.L."/>
        </authorList>
    </citation>
    <scope>NUCLEOTIDE SEQUENCE [LARGE SCALE GENOMIC DNA]</scope>
    <source>
        <strain evidence="2 3">CECT 7833</strain>
    </source>
</reference>
<gene>
    <name evidence="2" type="ORF">ASUIS_2265</name>
</gene>
<dbReference type="EMBL" id="CP032100">
    <property type="protein sequence ID" value="AXX90683.1"/>
    <property type="molecule type" value="Genomic_DNA"/>
</dbReference>
<evidence type="ECO:0000313" key="3">
    <source>
        <dbReference type="Proteomes" id="UP000263040"/>
    </source>
</evidence>
<evidence type="ECO:0000313" key="2">
    <source>
        <dbReference type="EMBL" id="AXX90683.1"/>
    </source>
</evidence>
<evidence type="ECO:0008006" key="4">
    <source>
        <dbReference type="Google" id="ProtNLM"/>
    </source>
</evidence>